<organism evidence="4">
    <name type="scientific">Chromera velia CCMP2878</name>
    <dbReference type="NCBI Taxonomy" id="1169474"/>
    <lineage>
        <taxon>Eukaryota</taxon>
        <taxon>Sar</taxon>
        <taxon>Alveolata</taxon>
        <taxon>Colpodellida</taxon>
        <taxon>Chromeraceae</taxon>
        <taxon>Chromera</taxon>
    </lineage>
</organism>
<evidence type="ECO:0000256" key="1">
    <source>
        <dbReference type="SAM" id="MobiDB-lite"/>
    </source>
</evidence>
<dbReference type="VEuPathDB" id="CryptoDB:Cvel_8960"/>
<feature type="signal peptide" evidence="3">
    <location>
        <begin position="1"/>
        <end position="32"/>
    </location>
</feature>
<protein>
    <recommendedName>
        <fullName evidence="5">C2 domain-containing protein</fullName>
    </recommendedName>
</protein>
<gene>
    <name evidence="4" type="ORF">Cvel_8960</name>
</gene>
<feature type="compositionally biased region" description="Low complexity" evidence="1">
    <location>
        <begin position="232"/>
        <end position="254"/>
    </location>
</feature>
<feature type="region of interest" description="Disordered" evidence="1">
    <location>
        <begin position="270"/>
        <end position="313"/>
    </location>
</feature>
<feature type="region of interest" description="Disordered" evidence="1">
    <location>
        <begin position="343"/>
        <end position="407"/>
    </location>
</feature>
<keyword evidence="2" id="KW-0812">Transmembrane</keyword>
<feature type="compositionally biased region" description="Low complexity" evidence="1">
    <location>
        <begin position="396"/>
        <end position="407"/>
    </location>
</feature>
<sequence>MSWFSQERGFSHKAASLLFVFLFCLLLGGSTAEETCNDFEDVIMPIDLEQINEFGVSVSTAEIETSPGSFQCLKISHDLSRLPPVQAVQIRVNATAPHVLMAKFNSNPNAFNYDVVDFCSWLDGSNSSLITVLSDEDLRGATFFEEPLYVGLWWRPRGQMRQFVEKHREMEAQAKLRGKDPPKSINELWSLTGTVTTTIQFQLTEEWKQEHADLNRYRQRQRENGASRKSEGGASDDAYSSDSEWGDSSSSSSSLGHFSLGRVGSRLLQSTTQAKPPQQQQKEKEKDGSLVTVSSPHSENHQGPHSPHSSADPLAAAFGDVSCHYFEKFVDLHTLIRDVERASEGIPEDESKKHTPSFYKHKEIERRLDSQTDEGASSLDMSTEEEEGEEARQLTAAASSSKAKGVGGKAKFPFPITPMDPSPPPIRLVTFDMTGLRADPDELAFCRKTGPPLKGQKPENWWGASDPCDTLEAPAHWRQQVEVKPGEPLLLRIAFFENGRDAAPDASLFKRNRGGPSLLQQSIAEEGVTPGRPISPVVTLKGLKKGVRVLGLLDRSKDVLEVDSARCLRPHYNEWHPKAGSSSSWFGRRRLDAAVASSSLADDNYGPSVLAFSPLTEEAKGTVLRASGALVGKGAAYPKLSQQMEVWLDAELKECRGESRRLSVSTSSSSSNGPAHSLVLIFADEPVTLEANVAYWFQPTHEDPKSPNADSARRWTTAAFLLRVIFFIAVAVLVLGLVRFCKTNSNKEDRHPMQGGAFSRRSNSNSRHGRRHGGEHEMGWGEGGEAVSRRFVGGLQEEGGDSPSSSGALGGGGGATSAATAGEMRRMRQMARGGVSNRSSAAAAEEEEEHDEAVDSTDLLGGGGGATGAAGREPEGGAGTDGALCD</sequence>
<feature type="chain" id="PRO_5005191906" description="C2 domain-containing protein" evidence="3">
    <location>
        <begin position="33"/>
        <end position="886"/>
    </location>
</feature>
<feature type="compositionally biased region" description="Basic and acidic residues" evidence="1">
    <location>
        <begin position="360"/>
        <end position="370"/>
    </location>
</feature>
<keyword evidence="3" id="KW-0732">Signal</keyword>
<keyword evidence="2" id="KW-0472">Membrane</keyword>
<feature type="region of interest" description="Disordered" evidence="1">
    <location>
        <begin position="216"/>
        <end position="258"/>
    </location>
</feature>
<dbReference type="AlphaFoldDB" id="A0A0G4HVY6"/>
<feature type="compositionally biased region" description="Polar residues" evidence="1">
    <location>
        <begin position="291"/>
        <end position="309"/>
    </location>
</feature>
<evidence type="ECO:0000256" key="3">
    <source>
        <dbReference type="SAM" id="SignalP"/>
    </source>
</evidence>
<dbReference type="PhylomeDB" id="A0A0G4HVY6"/>
<feature type="compositionally biased region" description="Basic and acidic residues" evidence="1">
    <location>
        <begin position="216"/>
        <end position="231"/>
    </location>
</feature>
<feature type="region of interest" description="Disordered" evidence="1">
    <location>
        <begin position="745"/>
        <end position="886"/>
    </location>
</feature>
<dbReference type="EMBL" id="CDMZ01004103">
    <property type="protein sequence ID" value="CEM48653.1"/>
    <property type="molecule type" value="Genomic_DNA"/>
</dbReference>
<accession>A0A0G4HVY6</accession>
<feature type="compositionally biased region" description="Low complexity" evidence="1">
    <location>
        <begin position="755"/>
        <end position="766"/>
    </location>
</feature>
<keyword evidence="2" id="KW-1133">Transmembrane helix</keyword>
<name>A0A0G4HVY6_9ALVE</name>
<evidence type="ECO:0000313" key="4">
    <source>
        <dbReference type="EMBL" id="CEM48653.1"/>
    </source>
</evidence>
<evidence type="ECO:0008006" key="5">
    <source>
        <dbReference type="Google" id="ProtNLM"/>
    </source>
</evidence>
<evidence type="ECO:0000256" key="2">
    <source>
        <dbReference type="SAM" id="Phobius"/>
    </source>
</evidence>
<feature type="compositionally biased region" description="Basic and acidic residues" evidence="1">
    <location>
        <begin position="343"/>
        <end position="353"/>
    </location>
</feature>
<reference evidence="4" key="1">
    <citation type="submission" date="2014-11" db="EMBL/GenBank/DDBJ databases">
        <authorList>
            <person name="Otto D Thomas"/>
            <person name="Naeem Raeece"/>
        </authorList>
    </citation>
    <scope>NUCLEOTIDE SEQUENCE</scope>
</reference>
<proteinExistence type="predicted"/>
<feature type="compositionally biased region" description="Acidic residues" evidence="1">
    <location>
        <begin position="844"/>
        <end position="855"/>
    </location>
</feature>
<feature type="transmembrane region" description="Helical" evidence="2">
    <location>
        <begin position="720"/>
        <end position="741"/>
    </location>
</feature>